<reference evidence="2" key="1">
    <citation type="submission" date="2016-07" db="EMBL/GenBank/DDBJ databases">
        <authorList>
            <person name="Florea S."/>
            <person name="Webb J.S."/>
            <person name="Jaromczyk J."/>
            <person name="Schardl C.L."/>
        </authorList>
    </citation>
    <scope>NUCLEOTIDE SEQUENCE [LARGE SCALE GENOMIC DNA]</scope>
    <source>
        <strain evidence="2">KCTC 42131</strain>
    </source>
</reference>
<organism evidence="1 2">
    <name type="scientific">Pseudohongiella acticola</name>
    <dbReference type="NCBI Taxonomy" id="1524254"/>
    <lineage>
        <taxon>Bacteria</taxon>
        <taxon>Pseudomonadati</taxon>
        <taxon>Pseudomonadota</taxon>
        <taxon>Gammaproteobacteria</taxon>
        <taxon>Pseudomonadales</taxon>
        <taxon>Pseudohongiellaceae</taxon>
        <taxon>Pseudohongiella</taxon>
    </lineage>
</organism>
<dbReference type="STRING" id="1524254.PHACT_14260"/>
<evidence type="ECO:0000313" key="2">
    <source>
        <dbReference type="Proteomes" id="UP000175669"/>
    </source>
</evidence>
<keyword evidence="2" id="KW-1185">Reference proteome</keyword>
<proteinExistence type="predicted"/>
<accession>A0A1E8CF09</accession>
<name>A0A1E8CF09_9GAMM</name>
<protein>
    <submittedName>
        <fullName evidence="1">Uncharacterized protein</fullName>
    </submittedName>
</protein>
<sequence length="224" mass="23714">MALGLGASLSAVTLQVFTDSVQLQLVHTGVLEVQQRSAYAQFLLRTAIRESASPCPTPSADLAVNPAHHLDVVAANEAAVNALPNTQVLRVRTGNCEEPAHLFYVGRRGNDSVNDTGLFRRVQRSDGSYRAAEELIAGVTAMSFVVGIAVTPTTSVSDADLALAYVEPRQVASWSRAFSVTVALSWPAASIATDTVAETADGLTMTFTTALRQVEVNRIFGGPV</sequence>
<dbReference type="EMBL" id="MASR01000003">
    <property type="protein sequence ID" value="OFE11030.1"/>
    <property type="molecule type" value="Genomic_DNA"/>
</dbReference>
<dbReference type="AlphaFoldDB" id="A0A1E8CF09"/>
<evidence type="ECO:0000313" key="1">
    <source>
        <dbReference type="EMBL" id="OFE11030.1"/>
    </source>
</evidence>
<comment type="caution">
    <text evidence="1">The sequence shown here is derived from an EMBL/GenBank/DDBJ whole genome shotgun (WGS) entry which is preliminary data.</text>
</comment>
<dbReference type="Proteomes" id="UP000175669">
    <property type="component" value="Unassembled WGS sequence"/>
</dbReference>
<gene>
    <name evidence="1" type="ORF">PHACT_14260</name>
</gene>